<name>A0A1V9YLK7_9STRA</name>
<dbReference type="InterPro" id="IPR001849">
    <property type="entry name" value="PH_domain"/>
</dbReference>
<dbReference type="EMBL" id="JNBS01003503">
    <property type="protein sequence ID" value="OQR86605.1"/>
    <property type="molecule type" value="Genomic_DNA"/>
</dbReference>
<organism evidence="2 3">
    <name type="scientific">Thraustotheca clavata</name>
    <dbReference type="NCBI Taxonomy" id="74557"/>
    <lineage>
        <taxon>Eukaryota</taxon>
        <taxon>Sar</taxon>
        <taxon>Stramenopiles</taxon>
        <taxon>Oomycota</taxon>
        <taxon>Saprolegniomycetes</taxon>
        <taxon>Saprolegniales</taxon>
        <taxon>Achlyaceae</taxon>
        <taxon>Thraustotheca</taxon>
    </lineage>
</organism>
<evidence type="ECO:0000313" key="3">
    <source>
        <dbReference type="Proteomes" id="UP000243217"/>
    </source>
</evidence>
<dbReference type="OrthoDB" id="67309at2759"/>
<dbReference type="AlphaFoldDB" id="A0A1V9YLK7"/>
<proteinExistence type="predicted"/>
<feature type="domain" description="PH" evidence="1">
    <location>
        <begin position="1"/>
        <end position="107"/>
    </location>
</feature>
<dbReference type="Proteomes" id="UP000243217">
    <property type="component" value="Unassembled WGS sequence"/>
</dbReference>
<evidence type="ECO:0000313" key="2">
    <source>
        <dbReference type="EMBL" id="OQR86605.1"/>
    </source>
</evidence>
<reference evidence="2 3" key="1">
    <citation type="journal article" date="2014" name="Genome Biol. Evol.">
        <title>The secreted proteins of Achlya hypogyna and Thraustotheca clavata identify the ancestral oomycete secretome and reveal gene acquisitions by horizontal gene transfer.</title>
        <authorList>
            <person name="Misner I."/>
            <person name="Blouin N."/>
            <person name="Leonard G."/>
            <person name="Richards T.A."/>
            <person name="Lane C.E."/>
        </authorList>
    </citation>
    <scope>NUCLEOTIDE SEQUENCE [LARGE SCALE GENOMIC DNA]</scope>
    <source>
        <strain evidence="2 3">ATCC 34112</strain>
    </source>
</reference>
<dbReference type="SUPFAM" id="SSF50729">
    <property type="entry name" value="PH domain-like"/>
    <property type="match status" value="1"/>
</dbReference>
<evidence type="ECO:0000259" key="1">
    <source>
        <dbReference type="PROSITE" id="PS50003"/>
    </source>
</evidence>
<dbReference type="SMART" id="SM00233">
    <property type="entry name" value="PH"/>
    <property type="match status" value="1"/>
</dbReference>
<dbReference type="PROSITE" id="PS50003">
    <property type="entry name" value="PH_DOMAIN"/>
    <property type="match status" value="1"/>
</dbReference>
<dbReference type="InterPro" id="IPR011993">
    <property type="entry name" value="PH-like_dom_sf"/>
</dbReference>
<gene>
    <name evidence="2" type="ORF">THRCLA_10527</name>
</gene>
<keyword evidence="3" id="KW-1185">Reference proteome</keyword>
<sequence>MVQEGYLIRHVGKKAHVCFFRLEDGYLKYYTGLADTLVGELRLSGCRVSVQAHKRSDGIGNTFIVQSQRVQVNDRKYKLSTAERMELTAISGEERSQWGRAIMTWQRRYFENPLETLIPSSEQECTRIALEAIVKAMLKPLRTTNYFNLPMLKLRKSMSFALPLSTKSKTPAVLSFNLPPQPAVTIA</sequence>
<dbReference type="Gene3D" id="2.30.29.30">
    <property type="entry name" value="Pleckstrin-homology domain (PH domain)/Phosphotyrosine-binding domain (PTB)"/>
    <property type="match status" value="1"/>
</dbReference>
<protein>
    <recommendedName>
        <fullName evidence="1">PH domain-containing protein</fullName>
    </recommendedName>
</protein>
<accession>A0A1V9YLK7</accession>
<comment type="caution">
    <text evidence="2">The sequence shown here is derived from an EMBL/GenBank/DDBJ whole genome shotgun (WGS) entry which is preliminary data.</text>
</comment>